<reference evidence="1 2" key="1">
    <citation type="journal article" date="2020" name="Nat. Commun.">
        <title>Genome of Tripterygium wilfordii and identification of cytochrome P450 involved in triptolide biosynthesis.</title>
        <authorList>
            <person name="Tu L."/>
            <person name="Su P."/>
            <person name="Zhang Z."/>
            <person name="Gao L."/>
            <person name="Wang J."/>
            <person name="Hu T."/>
            <person name="Zhou J."/>
            <person name="Zhang Y."/>
            <person name="Zhao Y."/>
            <person name="Liu Y."/>
            <person name="Song Y."/>
            <person name="Tong Y."/>
            <person name="Lu Y."/>
            <person name="Yang J."/>
            <person name="Xu C."/>
            <person name="Jia M."/>
            <person name="Peters R.J."/>
            <person name="Huang L."/>
            <person name="Gao W."/>
        </authorList>
    </citation>
    <scope>NUCLEOTIDE SEQUENCE [LARGE SCALE GENOMIC DNA]</scope>
    <source>
        <strain evidence="2">cv. XIE 37</strain>
        <tissue evidence="1">Leaf</tissue>
    </source>
</reference>
<protein>
    <submittedName>
        <fullName evidence="1">Peroxin 3 isoform 1</fullName>
    </submittedName>
</protein>
<dbReference type="GO" id="GO:0030674">
    <property type="term" value="F:protein-macromolecule adaptor activity"/>
    <property type="evidence" value="ECO:0007669"/>
    <property type="project" value="TreeGrafter"/>
</dbReference>
<dbReference type="Pfam" id="PF04882">
    <property type="entry name" value="Peroxin-3"/>
    <property type="match status" value="1"/>
</dbReference>
<dbReference type="PANTHER" id="PTHR28080">
    <property type="entry name" value="PEROXISOMAL BIOGENESIS FACTOR 3"/>
    <property type="match status" value="1"/>
</dbReference>
<evidence type="ECO:0000313" key="1">
    <source>
        <dbReference type="EMBL" id="KAF5734020.1"/>
    </source>
</evidence>
<organism evidence="1 2">
    <name type="scientific">Tripterygium wilfordii</name>
    <name type="common">Thunder God vine</name>
    <dbReference type="NCBI Taxonomy" id="458696"/>
    <lineage>
        <taxon>Eukaryota</taxon>
        <taxon>Viridiplantae</taxon>
        <taxon>Streptophyta</taxon>
        <taxon>Embryophyta</taxon>
        <taxon>Tracheophyta</taxon>
        <taxon>Spermatophyta</taxon>
        <taxon>Magnoliopsida</taxon>
        <taxon>eudicotyledons</taxon>
        <taxon>Gunneridae</taxon>
        <taxon>Pentapetalae</taxon>
        <taxon>rosids</taxon>
        <taxon>fabids</taxon>
        <taxon>Celastrales</taxon>
        <taxon>Celastraceae</taxon>
        <taxon>Tripterygium</taxon>
    </lineage>
</organism>
<dbReference type="PANTHER" id="PTHR28080:SF1">
    <property type="entry name" value="PEROXISOMAL BIOGENESIS FACTOR 3"/>
    <property type="match status" value="1"/>
</dbReference>
<keyword evidence="2" id="KW-1185">Reference proteome</keyword>
<dbReference type="EMBL" id="JAAARO010000016">
    <property type="protein sequence ID" value="KAF5734020.1"/>
    <property type="molecule type" value="Genomic_DNA"/>
</dbReference>
<dbReference type="Proteomes" id="UP000593562">
    <property type="component" value="Unassembled WGS sequence"/>
</dbReference>
<dbReference type="AlphaFoldDB" id="A0A7J7CIZ4"/>
<gene>
    <name evidence="1" type="ORF">HS088_TW16G00461</name>
</gene>
<dbReference type="InterPro" id="IPR006966">
    <property type="entry name" value="Peroxin-3"/>
</dbReference>
<accession>A0A7J7CIZ4</accession>
<evidence type="ECO:0000313" key="2">
    <source>
        <dbReference type="Proteomes" id="UP000593562"/>
    </source>
</evidence>
<proteinExistence type="predicted"/>
<sequence>MLSLRNLWRRHRRKILVTAGVVGGGYFLYKLYSDYGRRAADLEKKMERQRINDELIKAQLQAHFKNIQRIADTATLPHAMHYLSSRIEEELNLSHLTERFHKNGRVTMISPNLLNLVMAIHCRAKSFIRIRKSVHGDENRCRMEDADFIDRDNEQNFLASADFLASNGVLVFISNMQAVVAEDLKEKQLRDVINTTELHETVSRILDIFMGSGSPRHWIEYMMPEDDRLSKRATTSSSDDTVPSDLTKFDQLMTKTREVLSSAEFGNIVEISLKAVVGALMEDIGVQSGGSVTSGMPLARLLPRIVQLAPSLVYETSKNRFVQIIQTVPDVELFFTLSPLFKHSDFVD</sequence>
<dbReference type="InParanoid" id="A0A7J7CIZ4"/>
<dbReference type="GO" id="GO:0005778">
    <property type="term" value="C:peroxisomal membrane"/>
    <property type="evidence" value="ECO:0007669"/>
    <property type="project" value="InterPro"/>
</dbReference>
<name>A0A7J7CIZ4_TRIWF</name>
<comment type="caution">
    <text evidence="1">The sequence shown here is derived from an EMBL/GenBank/DDBJ whole genome shotgun (WGS) entry which is preliminary data.</text>
</comment>
<dbReference type="GO" id="GO:0045046">
    <property type="term" value="P:protein import into peroxisome membrane"/>
    <property type="evidence" value="ECO:0007669"/>
    <property type="project" value="TreeGrafter"/>
</dbReference>
<dbReference type="FunCoup" id="A0A7J7CIZ4">
    <property type="interactions" value="3920"/>
</dbReference>